<dbReference type="GO" id="GO:0016323">
    <property type="term" value="C:basolateral plasma membrane"/>
    <property type="evidence" value="ECO:0007669"/>
    <property type="project" value="TreeGrafter"/>
</dbReference>
<dbReference type="EMBL" id="CABDUW010008847">
    <property type="protein sequence ID" value="VTJ91496.1"/>
    <property type="molecule type" value="Genomic_DNA"/>
</dbReference>
<keyword evidence="1" id="KW-1133">Transmembrane helix</keyword>
<dbReference type="GO" id="GO:0006821">
    <property type="term" value="P:chloride transport"/>
    <property type="evidence" value="ECO:0007669"/>
    <property type="project" value="InterPro"/>
</dbReference>
<dbReference type="InterPro" id="IPR029181">
    <property type="entry name" value="Barttin"/>
</dbReference>
<protein>
    <recommendedName>
        <fullName evidence="4">Barttin</fullName>
    </recommendedName>
</protein>
<dbReference type="AlphaFoldDB" id="A0A5E4DBN4"/>
<dbReference type="Pfam" id="PF15462">
    <property type="entry name" value="Barttin"/>
    <property type="match status" value="1"/>
</dbReference>
<dbReference type="PANTHER" id="PTHR28399:SF1">
    <property type="entry name" value="BARTTIN"/>
    <property type="match status" value="1"/>
</dbReference>
<evidence type="ECO:0008006" key="4">
    <source>
        <dbReference type="Google" id="ProtNLM"/>
    </source>
</evidence>
<reference evidence="2" key="1">
    <citation type="submission" date="2019-04" db="EMBL/GenBank/DDBJ databases">
        <authorList>
            <person name="Alioto T."/>
            <person name="Alioto T."/>
        </authorList>
    </citation>
    <scope>NUCLEOTIDE SEQUENCE [LARGE SCALE GENOMIC DNA]</scope>
</reference>
<feature type="transmembrane region" description="Helical" evidence="1">
    <location>
        <begin position="37"/>
        <end position="58"/>
    </location>
</feature>
<keyword evidence="3" id="KW-1185">Reference proteome</keyword>
<keyword evidence="1" id="KW-0472">Membrane</keyword>
<organism evidence="2 3">
    <name type="scientific">Marmota monax</name>
    <name type="common">Woodchuck</name>
    <dbReference type="NCBI Taxonomy" id="9995"/>
    <lineage>
        <taxon>Eukaryota</taxon>
        <taxon>Metazoa</taxon>
        <taxon>Chordata</taxon>
        <taxon>Craniata</taxon>
        <taxon>Vertebrata</taxon>
        <taxon>Euteleostomi</taxon>
        <taxon>Mammalia</taxon>
        <taxon>Eutheria</taxon>
        <taxon>Euarchontoglires</taxon>
        <taxon>Glires</taxon>
        <taxon>Rodentia</taxon>
        <taxon>Sciuromorpha</taxon>
        <taxon>Sciuridae</taxon>
        <taxon>Xerinae</taxon>
        <taxon>Marmotini</taxon>
        <taxon>Marmota</taxon>
    </lineage>
</organism>
<evidence type="ECO:0000256" key="1">
    <source>
        <dbReference type="SAM" id="Phobius"/>
    </source>
</evidence>
<keyword evidence="1" id="KW-0812">Transmembrane</keyword>
<name>A0A5E4DBN4_MARMO</name>
<sequence>MADEKTFRIGFIVLGLFLLSLGTFLMSHDRPQVYGTFYAMGSVMVMGGVIWSMCQCYPKRLTSARRTRLSWSVVPVSVAPRQSREAEAPKGEAPELNSRVWAGECKGQSSTFWIPEPLRVLGVQSREEAWAGPVSPNPAFFVGQPRGVSVLAAGARSLGEEGLGARAFTSESSSPREELDLGEGQGTCRVASFLLLPSPEVARVTRVAVGPDVNPCFLCHHCGLGRGVTFASTLCGQVGACMGDEAPPWQSCCSGHTCWWHWVGCG</sequence>
<comment type="caution">
    <text evidence="2">The sequence shown here is derived from an EMBL/GenBank/DDBJ whole genome shotgun (WGS) entry which is preliminary data.</text>
</comment>
<feature type="transmembrane region" description="Helical" evidence="1">
    <location>
        <begin position="7"/>
        <end position="25"/>
    </location>
</feature>
<accession>A0A5E4DBN4</accession>
<dbReference type="PANTHER" id="PTHR28399">
    <property type="entry name" value="BARTTIN"/>
    <property type="match status" value="1"/>
</dbReference>
<evidence type="ECO:0000313" key="2">
    <source>
        <dbReference type="EMBL" id="VTJ91496.1"/>
    </source>
</evidence>
<dbReference type="GO" id="GO:0017081">
    <property type="term" value="F:chloride channel regulator activity"/>
    <property type="evidence" value="ECO:0007669"/>
    <property type="project" value="TreeGrafter"/>
</dbReference>
<proteinExistence type="predicted"/>
<gene>
    <name evidence="2" type="ORF">MONAX_5E046918</name>
</gene>
<evidence type="ECO:0000313" key="3">
    <source>
        <dbReference type="Proteomes" id="UP000335636"/>
    </source>
</evidence>
<dbReference type="Proteomes" id="UP000335636">
    <property type="component" value="Unassembled WGS sequence"/>
</dbReference>